<proteinExistence type="predicted"/>
<dbReference type="EMBL" id="MG770216">
    <property type="protein sequence ID" value="AUV60830.1"/>
    <property type="molecule type" value="Genomic_DNA"/>
</dbReference>
<keyword evidence="1" id="KW-0378">Hydrolase</keyword>
<dbReference type="GO" id="GO:0003676">
    <property type="term" value="F:nucleic acid binding"/>
    <property type="evidence" value="ECO:0007669"/>
    <property type="project" value="InterPro"/>
</dbReference>
<evidence type="ECO:0000313" key="1">
    <source>
        <dbReference type="EMBL" id="AUV60830.1"/>
    </source>
</evidence>
<keyword evidence="1" id="KW-0540">Nuclease</keyword>
<protein>
    <submittedName>
        <fullName evidence="1">Exonuclease</fullName>
    </submittedName>
</protein>
<dbReference type="InterPro" id="IPR036397">
    <property type="entry name" value="RNaseH_sf"/>
</dbReference>
<dbReference type="Gene3D" id="3.30.420.10">
    <property type="entry name" value="Ribonuclease H-like superfamily/Ribonuclease H"/>
    <property type="match status" value="1"/>
</dbReference>
<dbReference type="SUPFAM" id="SSF53098">
    <property type="entry name" value="Ribonuclease H-like"/>
    <property type="match status" value="1"/>
</dbReference>
<evidence type="ECO:0000313" key="2">
    <source>
        <dbReference type="Proteomes" id="UP000241185"/>
    </source>
</evidence>
<dbReference type="GO" id="GO:0004527">
    <property type="term" value="F:exonuclease activity"/>
    <property type="evidence" value="ECO:0007669"/>
    <property type="project" value="UniProtKB-KW"/>
</dbReference>
<dbReference type="Proteomes" id="UP000241185">
    <property type="component" value="Segment"/>
</dbReference>
<sequence>MTTVFLDTETLGVDRGAPIWEFAAIRINDTGSEVAREHFTIKHDPQRFGVDWLSTLPESFAADYRARYDAGRALLRLDAAVRIAQIVDDGAVIAGSNPAFDMERIGELLTPFGIVPRWQYHPLDVPTLAAGWLAGRGEPIARPWKSNAVSAAAGVNPADYERHTALGDVLWTRDLYEAVAGGVW</sequence>
<keyword evidence="2" id="KW-1185">Reference proteome</keyword>
<gene>
    <name evidence="1" type="ORF">SEA_REM711_52</name>
</gene>
<organism evidence="1 2">
    <name type="scientific">Mycobacterium phage Rem711</name>
    <dbReference type="NCBI Taxonomy" id="2079285"/>
    <lineage>
        <taxon>Viruses</taxon>
        <taxon>Duplodnaviria</taxon>
        <taxon>Heunggongvirae</taxon>
        <taxon>Uroviricota</taxon>
        <taxon>Caudoviricetes</taxon>
        <taxon>Trigintaduovirus</taxon>
        <taxon>Trigintaduovirus rem711</taxon>
    </lineage>
</organism>
<name>A0A2K9VEZ3_9CAUD</name>
<reference evidence="2" key="1">
    <citation type="submission" date="2018-01" db="EMBL/GenBank/DDBJ databases">
        <authorList>
            <person name="Gatt S.M."/>
            <person name="Isern S."/>
            <person name="Jenkins M."/>
            <person name="Tan A.L."/>
            <person name="Michael S.F."/>
            <person name="Moore R.E."/>
            <person name="Ware V.C."/>
            <person name="Garlena R.A."/>
            <person name="Russell D.A."/>
            <person name="Pope W.H."/>
            <person name="Jacobs-Sera D."/>
            <person name="Hendrix R.W."/>
            <person name="Hatfull G.F."/>
        </authorList>
    </citation>
    <scope>NUCLEOTIDE SEQUENCE [LARGE SCALE GENOMIC DNA]</scope>
</reference>
<accession>A0A2K9VEZ3</accession>
<keyword evidence="1" id="KW-0269">Exonuclease</keyword>
<dbReference type="InterPro" id="IPR012337">
    <property type="entry name" value="RNaseH-like_sf"/>
</dbReference>